<evidence type="ECO:0000259" key="2">
    <source>
        <dbReference type="Pfam" id="PF20999"/>
    </source>
</evidence>
<dbReference type="InterPro" id="IPR044909">
    <property type="entry name" value="TM_1086_sf"/>
</dbReference>
<organism evidence="3">
    <name type="scientific">marine sediment metagenome</name>
    <dbReference type="NCBI Taxonomy" id="412755"/>
    <lineage>
        <taxon>unclassified sequences</taxon>
        <taxon>metagenomes</taxon>
        <taxon>ecological metagenomes</taxon>
    </lineage>
</organism>
<feature type="domain" description="DUF4438" evidence="1">
    <location>
        <begin position="204"/>
        <end position="262"/>
    </location>
</feature>
<reference evidence="3" key="1">
    <citation type="journal article" date="2014" name="Front. Microbiol.">
        <title>High frequency of phylogenetically diverse reductive dehalogenase-homologous genes in deep subseafloor sedimentary metagenomes.</title>
        <authorList>
            <person name="Kawai M."/>
            <person name="Futagami T."/>
            <person name="Toyoda A."/>
            <person name="Takaki Y."/>
            <person name="Nishi S."/>
            <person name="Hori S."/>
            <person name="Arai W."/>
            <person name="Tsubouchi T."/>
            <person name="Morono Y."/>
            <person name="Uchiyama I."/>
            <person name="Ito T."/>
            <person name="Fujiyama A."/>
            <person name="Inagaki F."/>
            <person name="Takami H."/>
        </authorList>
    </citation>
    <scope>NUCLEOTIDE SEQUENCE</scope>
    <source>
        <strain evidence="3">Expedition CK06-06</strain>
    </source>
</reference>
<feature type="non-terminal residue" evidence="3">
    <location>
        <position position="1"/>
    </location>
</feature>
<dbReference type="InterPro" id="IPR044910">
    <property type="entry name" value="TM_1086_SG_dom"/>
</dbReference>
<dbReference type="AlphaFoldDB" id="X0X5U8"/>
<feature type="non-terminal residue" evidence="3">
    <location>
        <position position="263"/>
    </location>
</feature>
<dbReference type="Gene3D" id="4.10.1180.10">
    <property type="entry name" value="tm1086 domain"/>
    <property type="match status" value="1"/>
</dbReference>
<gene>
    <name evidence="3" type="ORF">S01H1_47284</name>
</gene>
<proteinExistence type="predicted"/>
<sequence length="263" mass="27953">DDVLEKLEIGNTLQVKAKGVGLEIEGFKDVFVHGVTPEVLEKLVIQNAAGKLEVPVVKRIPAEIIGQGAGRGSLSGNWHIQTCFPPDIKKYGLDELRFGDLVLLKDIQTDYGMGYFKGGATVGVVCAGPSDISGLGIGVTPILSTRSDKLTARIDPTANIGKYLGLKMKKSTTRKKSAALKTNKDKLITTAVQAVVHPAGSWGYSTTYDGKPKLSIGMASINYTVSLGDATYGWASADHVEPDVTIQGRDRPRASECAIAILA</sequence>
<accession>X0X5U8</accession>
<dbReference type="InterPro" id="IPR048399">
    <property type="entry name" value="DUF4438_C"/>
</dbReference>
<name>X0X5U8_9ZZZZ</name>
<comment type="caution">
    <text evidence="3">The sequence shown here is derived from an EMBL/GenBank/DDBJ whole genome shotgun (WGS) entry which is preliminary data.</text>
</comment>
<dbReference type="Gene3D" id="2.102.30.10">
    <property type="entry name" value="tm1086 (SG structure) domain"/>
    <property type="match status" value="1"/>
</dbReference>
<dbReference type="Pfam" id="PF14505">
    <property type="entry name" value="DUF4438"/>
    <property type="match status" value="1"/>
</dbReference>
<evidence type="ECO:0008006" key="4">
    <source>
        <dbReference type="Google" id="ProtNLM"/>
    </source>
</evidence>
<evidence type="ECO:0000259" key="1">
    <source>
        <dbReference type="Pfam" id="PF14505"/>
    </source>
</evidence>
<dbReference type="Pfam" id="PF20999">
    <property type="entry name" value="DUF4438_C"/>
    <property type="match status" value="1"/>
</dbReference>
<protein>
    <recommendedName>
        <fullName evidence="4">DUF4438 domain-containing protein</fullName>
    </recommendedName>
</protein>
<evidence type="ECO:0000313" key="3">
    <source>
        <dbReference type="EMBL" id="GAG20376.1"/>
    </source>
</evidence>
<dbReference type="InterPro" id="IPR029433">
    <property type="entry name" value="DUF4438_N"/>
</dbReference>
<dbReference type="EMBL" id="BARS01030315">
    <property type="protein sequence ID" value="GAG20376.1"/>
    <property type="molecule type" value="Genomic_DNA"/>
</dbReference>
<feature type="domain" description="DUF4438" evidence="2">
    <location>
        <begin position="42"/>
        <end position="164"/>
    </location>
</feature>